<dbReference type="InterPro" id="IPR029044">
    <property type="entry name" value="Nucleotide-diphossugar_trans"/>
</dbReference>
<dbReference type="CDD" id="cd02522">
    <property type="entry name" value="GT_2_like_a"/>
    <property type="match status" value="1"/>
</dbReference>
<dbReference type="Gene3D" id="3.90.550.10">
    <property type="entry name" value="Spore Coat Polysaccharide Biosynthesis Protein SpsA, Chain A"/>
    <property type="match status" value="1"/>
</dbReference>
<evidence type="ECO:0000256" key="3">
    <source>
        <dbReference type="ARBA" id="ARBA00022676"/>
    </source>
</evidence>
<protein>
    <submittedName>
        <fullName evidence="8">Glycosyltransferase</fullName>
    </submittedName>
</protein>
<dbReference type="SUPFAM" id="SSF53448">
    <property type="entry name" value="Nucleotide-diphospho-sugar transferases"/>
    <property type="match status" value="1"/>
</dbReference>
<organism evidence="8 9">
    <name type="scientific">Alcanivorax profundi</name>
    <dbReference type="NCBI Taxonomy" id="2338368"/>
    <lineage>
        <taxon>Bacteria</taxon>
        <taxon>Pseudomonadati</taxon>
        <taxon>Pseudomonadota</taxon>
        <taxon>Gammaproteobacteria</taxon>
        <taxon>Oceanospirillales</taxon>
        <taxon>Alcanivoracaceae</taxon>
        <taxon>Alcanivorax</taxon>
    </lineage>
</organism>
<dbReference type="InterPro" id="IPR001173">
    <property type="entry name" value="Glyco_trans_2-like"/>
</dbReference>
<dbReference type="GO" id="GO:0016757">
    <property type="term" value="F:glycosyltransferase activity"/>
    <property type="evidence" value="ECO:0007669"/>
    <property type="project" value="UniProtKB-KW"/>
</dbReference>
<dbReference type="OrthoDB" id="5291101at2"/>
<accession>A0A418Y1H4</accession>
<evidence type="ECO:0000313" key="9">
    <source>
        <dbReference type="Proteomes" id="UP000283734"/>
    </source>
</evidence>
<evidence type="ECO:0000256" key="6">
    <source>
        <dbReference type="SAM" id="MobiDB-lite"/>
    </source>
</evidence>
<dbReference type="PANTHER" id="PTHR43646">
    <property type="entry name" value="GLYCOSYLTRANSFERASE"/>
    <property type="match status" value="1"/>
</dbReference>
<evidence type="ECO:0000256" key="2">
    <source>
        <dbReference type="ARBA" id="ARBA00022475"/>
    </source>
</evidence>
<comment type="subcellular location">
    <subcellularLocation>
        <location evidence="1">Cell membrane</location>
    </subcellularLocation>
</comment>
<keyword evidence="3" id="KW-0328">Glycosyltransferase</keyword>
<dbReference type="PANTHER" id="PTHR43646:SF2">
    <property type="entry name" value="GLYCOSYLTRANSFERASE 2-LIKE DOMAIN-CONTAINING PROTEIN"/>
    <property type="match status" value="1"/>
</dbReference>
<evidence type="ECO:0000259" key="7">
    <source>
        <dbReference type="Pfam" id="PF00535"/>
    </source>
</evidence>
<sequence length="248" mass="26998">MTSVSVIVPLLNEAERIQATLTGIRAALGEGDELIVVDGGSSDSSAELAAPLCDQLLTSPAQRAGQMNAGATHARGEWLWFIHADNQVLPGHRQALADLPSAADWGRFDVYLDAPGWLFGCIGGLISLRSRLTGIATGDQGIFVRRSLFDAVGGFPGQPLMEDVALSALLRRYSRPVCLHPAMRTSARRWQSHGVWRTIGLMWRLRYRYWRGDDPASLHRAYYGQNKPLSGGVSSPAGGPRRSDGQHR</sequence>
<gene>
    <name evidence="8" type="ORF">D4A39_00400</name>
</gene>
<evidence type="ECO:0000256" key="5">
    <source>
        <dbReference type="ARBA" id="ARBA00023136"/>
    </source>
</evidence>
<reference evidence="8 9" key="1">
    <citation type="submission" date="2018-09" db="EMBL/GenBank/DDBJ databases">
        <title>Alcanivorax profundi sp. nov., isolated from 1000 m-depth seawater of the Mariana Trench.</title>
        <authorList>
            <person name="Liu J."/>
        </authorList>
    </citation>
    <scope>NUCLEOTIDE SEQUENCE [LARGE SCALE GENOMIC DNA]</scope>
    <source>
        <strain evidence="8 9">MTEO17</strain>
    </source>
</reference>
<keyword evidence="4 8" id="KW-0808">Transferase</keyword>
<dbReference type="InterPro" id="IPR026461">
    <property type="entry name" value="Trfase_2_rSAM/seldom_assoc"/>
</dbReference>
<keyword evidence="5" id="KW-0472">Membrane</keyword>
<feature type="domain" description="Glycosyltransferase 2-like" evidence="7">
    <location>
        <begin position="5"/>
        <end position="97"/>
    </location>
</feature>
<dbReference type="Pfam" id="PF00535">
    <property type="entry name" value="Glycos_transf_2"/>
    <property type="match status" value="1"/>
</dbReference>
<dbReference type="EMBL" id="QYYA01000001">
    <property type="protein sequence ID" value="RJG19365.1"/>
    <property type="molecule type" value="Genomic_DNA"/>
</dbReference>
<keyword evidence="9" id="KW-1185">Reference proteome</keyword>
<name>A0A418Y1H4_9GAMM</name>
<keyword evidence="2" id="KW-1003">Cell membrane</keyword>
<evidence type="ECO:0000256" key="4">
    <source>
        <dbReference type="ARBA" id="ARBA00022679"/>
    </source>
</evidence>
<dbReference type="AlphaFoldDB" id="A0A418Y1H4"/>
<dbReference type="RefSeq" id="WP_022983915.1">
    <property type="nucleotide sequence ID" value="NZ_CAXGPP010000057.1"/>
</dbReference>
<evidence type="ECO:0000313" key="8">
    <source>
        <dbReference type="EMBL" id="RJG19365.1"/>
    </source>
</evidence>
<feature type="region of interest" description="Disordered" evidence="6">
    <location>
        <begin position="229"/>
        <end position="248"/>
    </location>
</feature>
<proteinExistence type="predicted"/>
<evidence type="ECO:0000256" key="1">
    <source>
        <dbReference type="ARBA" id="ARBA00004236"/>
    </source>
</evidence>
<dbReference type="GO" id="GO:0005886">
    <property type="term" value="C:plasma membrane"/>
    <property type="evidence" value="ECO:0007669"/>
    <property type="project" value="UniProtKB-SubCell"/>
</dbReference>
<dbReference type="Proteomes" id="UP000283734">
    <property type="component" value="Unassembled WGS sequence"/>
</dbReference>
<dbReference type="NCBIfam" id="TIGR04283">
    <property type="entry name" value="glyco_like_mftF"/>
    <property type="match status" value="1"/>
</dbReference>
<comment type="caution">
    <text evidence="8">The sequence shown here is derived from an EMBL/GenBank/DDBJ whole genome shotgun (WGS) entry which is preliminary data.</text>
</comment>